<dbReference type="AlphaFoldDB" id="A0AAD6V0W6"/>
<accession>A0AAD6V0W6</accession>
<name>A0AAD6V0W6_9AGAR</name>
<dbReference type="EMBL" id="JARJCW010000068">
    <property type="protein sequence ID" value="KAJ7199470.1"/>
    <property type="molecule type" value="Genomic_DNA"/>
</dbReference>
<evidence type="ECO:0000313" key="1">
    <source>
        <dbReference type="EMBL" id="KAJ7199470.1"/>
    </source>
</evidence>
<gene>
    <name evidence="1" type="ORF">GGX14DRAFT_401412</name>
</gene>
<protein>
    <submittedName>
        <fullName evidence="1">Uncharacterized protein</fullName>
    </submittedName>
</protein>
<evidence type="ECO:0000313" key="2">
    <source>
        <dbReference type="Proteomes" id="UP001219525"/>
    </source>
</evidence>
<proteinExistence type="predicted"/>
<reference evidence="1" key="1">
    <citation type="submission" date="2023-03" db="EMBL/GenBank/DDBJ databases">
        <title>Massive genome expansion in bonnet fungi (Mycena s.s.) driven by repeated elements and novel gene families across ecological guilds.</title>
        <authorList>
            <consortium name="Lawrence Berkeley National Laboratory"/>
            <person name="Harder C.B."/>
            <person name="Miyauchi S."/>
            <person name="Viragh M."/>
            <person name="Kuo A."/>
            <person name="Thoen E."/>
            <person name="Andreopoulos B."/>
            <person name="Lu D."/>
            <person name="Skrede I."/>
            <person name="Drula E."/>
            <person name="Henrissat B."/>
            <person name="Morin E."/>
            <person name="Kohler A."/>
            <person name="Barry K."/>
            <person name="LaButti K."/>
            <person name="Morin E."/>
            <person name="Salamov A."/>
            <person name="Lipzen A."/>
            <person name="Mereny Z."/>
            <person name="Hegedus B."/>
            <person name="Baldrian P."/>
            <person name="Stursova M."/>
            <person name="Weitz H."/>
            <person name="Taylor A."/>
            <person name="Grigoriev I.V."/>
            <person name="Nagy L.G."/>
            <person name="Martin F."/>
            <person name="Kauserud H."/>
        </authorList>
    </citation>
    <scope>NUCLEOTIDE SEQUENCE</scope>
    <source>
        <strain evidence="1">9144</strain>
    </source>
</reference>
<dbReference type="Proteomes" id="UP001219525">
    <property type="component" value="Unassembled WGS sequence"/>
</dbReference>
<comment type="caution">
    <text evidence="1">The sequence shown here is derived from an EMBL/GenBank/DDBJ whole genome shotgun (WGS) entry which is preliminary data.</text>
</comment>
<sequence>MAENFSFDFRRILSTSKKAGVTRHLNIRSKYYVTLYIPWQRATTSRNNPVTSDGATRTRDYLLGGMITESGQIFGFFDPSLFKIRTKMSLVLETSDPESGQGGQGPRQVSYAVIRTYEHSGGRSFRRIHQSAAILSISMFAHLPSGMILIRVPDGVKVTERSAEVSKKTIALFTELLREKAWVMRMVTVLTTIQRNSGGNVNVLDIEEDDGVDD</sequence>
<keyword evidence="2" id="KW-1185">Reference proteome</keyword>
<organism evidence="1 2">
    <name type="scientific">Mycena pura</name>
    <dbReference type="NCBI Taxonomy" id="153505"/>
    <lineage>
        <taxon>Eukaryota</taxon>
        <taxon>Fungi</taxon>
        <taxon>Dikarya</taxon>
        <taxon>Basidiomycota</taxon>
        <taxon>Agaricomycotina</taxon>
        <taxon>Agaricomycetes</taxon>
        <taxon>Agaricomycetidae</taxon>
        <taxon>Agaricales</taxon>
        <taxon>Marasmiineae</taxon>
        <taxon>Mycenaceae</taxon>
        <taxon>Mycena</taxon>
    </lineage>
</organism>